<organism evidence="1 2">
    <name type="scientific">Pocillopora meandrina</name>
    <dbReference type="NCBI Taxonomy" id="46732"/>
    <lineage>
        <taxon>Eukaryota</taxon>
        <taxon>Metazoa</taxon>
        <taxon>Cnidaria</taxon>
        <taxon>Anthozoa</taxon>
        <taxon>Hexacorallia</taxon>
        <taxon>Scleractinia</taxon>
        <taxon>Astrocoeniina</taxon>
        <taxon>Pocilloporidae</taxon>
        <taxon>Pocillopora</taxon>
    </lineage>
</organism>
<reference evidence="1 2" key="1">
    <citation type="submission" date="2022-05" db="EMBL/GenBank/DDBJ databases">
        <authorList>
            <consortium name="Genoscope - CEA"/>
            <person name="William W."/>
        </authorList>
    </citation>
    <scope>NUCLEOTIDE SEQUENCE [LARGE SCALE GENOMIC DNA]</scope>
</reference>
<dbReference type="EMBL" id="CALNXJ010000152">
    <property type="protein sequence ID" value="CAH3167236.1"/>
    <property type="molecule type" value="Genomic_DNA"/>
</dbReference>
<proteinExistence type="predicted"/>
<keyword evidence="2" id="KW-1185">Reference proteome</keyword>
<evidence type="ECO:0008006" key="3">
    <source>
        <dbReference type="Google" id="ProtNLM"/>
    </source>
</evidence>
<dbReference type="AlphaFoldDB" id="A0AAU9Y462"/>
<comment type="caution">
    <text evidence="1">The sequence shown here is derived from an EMBL/GenBank/DDBJ whole genome shotgun (WGS) entry which is preliminary data.</text>
</comment>
<evidence type="ECO:0000313" key="1">
    <source>
        <dbReference type="EMBL" id="CAH3167236.1"/>
    </source>
</evidence>
<accession>A0AAU9Y462</accession>
<dbReference type="Proteomes" id="UP001159428">
    <property type="component" value="Unassembled WGS sequence"/>
</dbReference>
<protein>
    <recommendedName>
        <fullName evidence="3">LAGLIDADG endonuclease</fullName>
    </recommendedName>
</protein>
<evidence type="ECO:0000313" key="2">
    <source>
        <dbReference type="Proteomes" id="UP001159428"/>
    </source>
</evidence>
<gene>
    <name evidence="1" type="ORF">PMEA_00007027</name>
</gene>
<sequence>MASTHFFERMGITCGLYIDGRLIGEIISKHGFWSRIVYRVLTGLGYFLGLEKCISSPATRLQYLGIEMAAAIGKAGHGREVSFTQGLRKELEFGGFLDTWDKCVPWRQERRVSLVMSTDASSYRWAVIFHFPPRKQEIGDYWEEDIR</sequence>
<name>A0AAU9Y462_9CNID</name>